<feature type="transmembrane region" description="Helical" evidence="1">
    <location>
        <begin position="297"/>
        <end position="316"/>
    </location>
</feature>
<keyword evidence="3" id="KW-1185">Reference proteome</keyword>
<feature type="transmembrane region" description="Helical" evidence="1">
    <location>
        <begin position="12"/>
        <end position="30"/>
    </location>
</feature>
<dbReference type="OrthoDB" id="9791851at2"/>
<keyword evidence="1" id="KW-0812">Transmembrane</keyword>
<dbReference type="InterPro" id="IPR010364">
    <property type="entry name" value="Uncharacterised_IM_CreD"/>
</dbReference>
<dbReference type="RefSeq" id="WP_006798391.1">
    <property type="nucleotide sequence ID" value="NZ_GL891980.1"/>
</dbReference>
<dbReference type="AlphaFoldDB" id="F5IVH6"/>
<organism evidence="2 3">
    <name type="scientific">Dysgonomonas gadei ATCC BAA-286</name>
    <dbReference type="NCBI Taxonomy" id="742766"/>
    <lineage>
        <taxon>Bacteria</taxon>
        <taxon>Pseudomonadati</taxon>
        <taxon>Bacteroidota</taxon>
        <taxon>Bacteroidia</taxon>
        <taxon>Bacteroidales</taxon>
        <taxon>Dysgonomonadaceae</taxon>
        <taxon>Dysgonomonas</taxon>
    </lineage>
</organism>
<feature type="transmembrane region" description="Helical" evidence="1">
    <location>
        <begin position="348"/>
        <end position="366"/>
    </location>
</feature>
<name>F5IVH6_9BACT</name>
<feature type="transmembrane region" description="Helical" evidence="1">
    <location>
        <begin position="378"/>
        <end position="395"/>
    </location>
</feature>
<dbReference type="NCBIfam" id="NF008712">
    <property type="entry name" value="PRK11715.1-1"/>
    <property type="match status" value="1"/>
</dbReference>
<dbReference type="GO" id="GO:0005886">
    <property type="term" value="C:plasma membrane"/>
    <property type="evidence" value="ECO:0007669"/>
    <property type="project" value="TreeGrafter"/>
</dbReference>
<gene>
    <name evidence="2" type="ORF">HMPREF9455_00876</name>
</gene>
<dbReference type="STRING" id="742766.HMPREF9455_00876"/>
<dbReference type="Proteomes" id="UP000004913">
    <property type="component" value="Unassembled WGS sequence"/>
</dbReference>
<dbReference type="HOGENOM" id="CLU_036281_1_0_10"/>
<keyword evidence="1" id="KW-0472">Membrane</keyword>
<evidence type="ECO:0000256" key="1">
    <source>
        <dbReference type="SAM" id="Phobius"/>
    </source>
</evidence>
<feature type="transmembrane region" description="Helical" evidence="1">
    <location>
        <begin position="323"/>
        <end position="342"/>
    </location>
</feature>
<dbReference type="EMBL" id="ADLV01000015">
    <property type="protein sequence ID" value="EGK02626.1"/>
    <property type="molecule type" value="Genomic_DNA"/>
</dbReference>
<proteinExistence type="predicted"/>
<dbReference type="PANTHER" id="PTHR30092:SF0">
    <property type="entry name" value="INNER MEMBRANE PROTEIN CRED"/>
    <property type="match status" value="1"/>
</dbReference>
<sequence length="452" mass="51505">MKTNFGTNVNPILIKIVVSSVLVLLMLIPVEMIKTMIKERQGNKNAEQTEMGWKWGGKQQVTGPILVVRYVKVPGSQGDIGAAYFLPDEYSVDGTVKPEERTRGIQKILNYQADMKVKGTFSFPDVEKLGIKPSQVLWDESCFILGIPNLQGIKNKIVFNMNGHPLEILPSVFPNDLINSGLTMKMNLNPENKEMLKYDFSLTLNGTEGLYFLPIGKQTSIHLTSTWKSVGYIGDFVATEKTDVKDGIDARWDIYDYNRNYTQMWIGENKNLEESALGMDLQLPINHYEKTLRAVKYAIMFIGLTFLVFFLVELLSKRQIHPVQYLLVSLALVLFYTLLLAFSEHIGFNWSYLISSTATITLITAYSHSIFRGKKHTVFMGIFLITLYIYLYVVLQQENMALLFGAVGLFVALAIVMYVLRKVNWYKNDEENDETEEIPPVYTPGDEDRDMN</sequence>
<dbReference type="eggNOG" id="COG4452">
    <property type="taxonomic scope" value="Bacteria"/>
</dbReference>
<accession>F5IVH6</accession>
<evidence type="ECO:0000313" key="2">
    <source>
        <dbReference type="EMBL" id="EGK02626.1"/>
    </source>
</evidence>
<dbReference type="PANTHER" id="PTHR30092">
    <property type="entry name" value="INNER MEMBRANE PROTEIN CRED"/>
    <property type="match status" value="1"/>
</dbReference>
<protein>
    <recommendedName>
        <fullName evidence="4">Inner membrane protein CreD</fullName>
    </recommendedName>
</protein>
<dbReference type="Pfam" id="PF06123">
    <property type="entry name" value="CreD"/>
    <property type="match status" value="1"/>
</dbReference>
<feature type="transmembrane region" description="Helical" evidence="1">
    <location>
        <begin position="401"/>
        <end position="420"/>
    </location>
</feature>
<evidence type="ECO:0008006" key="4">
    <source>
        <dbReference type="Google" id="ProtNLM"/>
    </source>
</evidence>
<comment type="caution">
    <text evidence="2">The sequence shown here is derived from an EMBL/GenBank/DDBJ whole genome shotgun (WGS) entry which is preliminary data.</text>
</comment>
<keyword evidence="1" id="KW-1133">Transmembrane helix</keyword>
<reference evidence="2 3" key="1">
    <citation type="submission" date="2011-04" db="EMBL/GenBank/DDBJ databases">
        <title>The Genome Sequence of Dysgonomonas gadei ATCC BAA-286.</title>
        <authorList>
            <consortium name="The Broad Institute Genome Sequencing Platform"/>
            <person name="Earl A."/>
            <person name="Ward D."/>
            <person name="Feldgarden M."/>
            <person name="Gevers D."/>
            <person name="Pudlo N."/>
            <person name="Martens E."/>
            <person name="Allen-Vercoe E."/>
            <person name="Young S.K."/>
            <person name="Zeng Q."/>
            <person name="Gargeya S."/>
            <person name="Fitzgerald M."/>
            <person name="Haas B."/>
            <person name="Abouelleil A."/>
            <person name="Alvarado L."/>
            <person name="Arachchi H.M."/>
            <person name="Berlin A."/>
            <person name="Brown A."/>
            <person name="Chapman S.B."/>
            <person name="Chen Z."/>
            <person name="Dunbar C."/>
            <person name="Freedman E."/>
            <person name="Gearin G."/>
            <person name="Gellesch M."/>
            <person name="Goldberg J."/>
            <person name="Griggs A."/>
            <person name="Gujja S."/>
            <person name="Heiman D."/>
            <person name="Howarth C."/>
            <person name="Larson L."/>
            <person name="Lui A."/>
            <person name="MacDonald P.J.P."/>
            <person name="Mehta T."/>
            <person name="Montmayeur A."/>
            <person name="Murphy C."/>
            <person name="Neiman D."/>
            <person name="Pearson M."/>
            <person name="Priest M."/>
            <person name="Roberts A."/>
            <person name="Saif S."/>
            <person name="Shea T."/>
            <person name="Shenoy N."/>
            <person name="Sisk P."/>
            <person name="Stolte C."/>
            <person name="Sykes S."/>
            <person name="Yandava C."/>
            <person name="Wortman J."/>
            <person name="Nusbaum C."/>
            <person name="Birren B."/>
        </authorList>
    </citation>
    <scope>NUCLEOTIDE SEQUENCE [LARGE SCALE GENOMIC DNA]</scope>
    <source>
        <strain evidence="2 3">ATCC BAA-286</strain>
    </source>
</reference>
<evidence type="ECO:0000313" key="3">
    <source>
        <dbReference type="Proteomes" id="UP000004913"/>
    </source>
</evidence>
<dbReference type="PIRSF" id="PIRSF004548">
    <property type="entry name" value="CreD"/>
    <property type="match status" value="1"/>
</dbReference>